<proteinExistence type="predicted"/>
<gene>
    <name evidence="1" type="ORF">F2P81_000631</name>
</gene>
<dbReference type="EMBL" id="VEVO01000001">
    <property type="protein sequence ID" value="KAF0046998.1"/>
    <property type="molecule type" value="Genomic_DNA"/>
</dbReference>
<dbReference type="Proteomes" id="UP000438429">
    <property type="component" value="Unassembled WGS sequence"/>
</dbReference>
<evidence type="ECO:0000313" key="2">
    <source>
        <dbReference type="Proteomes" id="UP000438429"/>
    </source>
</evidence>
<name>A0A6A4TRK1_SCOMX</name>
<evidence type="ECO:0000313" key="1">
    <source>
        <dbReference type="EMBL" id="KAF0046998.1"/>
    </source>
</evidence>
<dbReference type="AlphaFoldDB" id="A0A6A4TRK1"/>
<sequence>MYADSVQSPETPLTSRMYFPCQGKQLPHTFMALTALERSSLQSSHIQVQTNKKPNKLIRMWIRIEMRHPLDISTASLERLNKCNSDSTSSQENALQNSRMRCTNTILITGWVLS</sequence>
<accession>A0A6A4TRK1</accession>
<reference evidence="1 2" key="1">
    <citation type="submission" date="2019-06" db="EMBL/GenBank/DDBJ databases">
        <title>Draft genomes of female and male turbot (Scophthalmus maximus).</title>
        <authorList>
            <person name="Xu H."/>
            <person name="Xu X.-W."/>
            <person name="Shao C."/>
            <person name="Chen S."/>
        </authorList>
    </citation>
    <scope>NUCLEOTIDE SEQUENCE [LARGE SCALE GENOMIC DNA]</scope>
    <source>
        <strain evidence="1">Ysfricsl-2016a</strain>
        <tissue evidence="1">Blood</tissue>
    </source>
</reference>
<organism evidence="1 2">
    <name type="scientific">Scophthalmus maximus</name>
    <name type="common">Turbot</name>
    <name type="synonym">Psetta maxima</name>
    <dbReference type="NCBI Taxonomy" id="52904"/>
    <lineage>
        <taxon>Eukaryota</taxon>
        <taxon>Metazoa</taxon>
        <taxon>Chordata</taxon>
        <taxon>Craniata</taxon>
        <taxon>Vertebrata</taxon>
        <taxon>Euteleostomi</taxon>
        <taxon>Actinopterygii</taxon>
        <taxon>Neopterygii</taxon>
        <taxon>Teleostei</taxon>
        <taxon>Neoteleostei</taxon>
        <taxon>Acanthomorphata</taxon>
        <taxon>Carangaria</taxon>
        <taxon>Pleuronectiformes</taxon>
        <taxon>Pleuronectoidei</taxon>
        <taxon>Scophthalmidae</taxon>
        <taxon>Scophthalmus</taxon>
    </lineage>
</organism>
<comment type="caution">
    <text evidence="1">The sequence shown here is derived from an EMBL/GenBank/DDBJ whole genome shotgun (WGS) entry which is preliminary data.</text>
</comment>
<protein>
    <submittedName>
        <fullName evidence="1">Uncharacterized protein</fullName>
    </submittedName>
</protein>